<feature type="compositionally biased region" description="Gly residues" evidence="6">
    <location>
        <begin position="324"/>
        <end position="334"/>
    </location>
</feature>
<dbReference type="GO" id="GO:0032012">
    <property type="term" value="P:regulation of ARF protein signal transduction"/>
    <property type="evidence" value="ECO:0007669"/>
    <property type="project" value="TreeGrafter"/>
</dbReference>
<evidence type="ECO:0000256" key="3">
    <source>
        <dbReference type="ARBA" id="ARBA00022771"/>
    </source>
</evidence>
<dbReference type="AlphaFoldDB" id="A0A1E4TKI3"/>
<dbReference type="SMART" id="SM00105">
    <property type="entry name" value="ArfGap"/>
    <property type="match status" value="1"/>
</dbReference>
<keyword evidence="9" id="KW-1185">Reference proteome</keyword>
<evidence type="ECO:0000259" key="7">
    <source>
        <dbReference type="PROSITE" id="PS50115"/>
    </source>
</evidence>
<dbReference type="Proteomes" id="UP000095023">
    <property type="component" value="Unassembled WGS sequence"/>
</dbReference>
<evidence type="ECO:0000256" key="4">
    <source>
        <dbReference type="ARBA" id="ARBA00022833"/>
    </source>
</evidence>
<keyword evidence="1" id="KW-0343">GTPase activation</keyword>
<dbReference type="PANTHER" id="PTHR46395:SF1">
    <property type="entry name" value="ADP-RIBOSYLATION FACTOR GTPASE-ACTIVATING PROTEIN 1"/>
    <property type="match status" value="1"/>
</dbReference>
<keyword evidence="3 5" id="KW-0863">Zinc-finger</keyword>
<gene>
    <name evidence="8" type="ORF">CANCADRAFT_84382</name>
</gene>
<dbReference type="GO" id="GO:0005096">
    <property type="term" value="F:GTPase activator activity"/>
    <property type="evidence" value="ECO:0007669"/>
    <property type="project" value="UniProtKB-KW"/>
</dbReference>
<evidence type="ECO:0000256" key="5">
    <source>
        <dbReference type="PROSITE-ProRule" id="PRU00288"/>
    </source>
</evidence>
<dbReference type="SUPFAM" id="SSF57863">
    <property type="entry name" value="ArfGap/RecO-like zinc finger"/>
    <property type="match status" value="1"/>
</dbReference>
<dbReference type="GO" id="GO:0030100">
    <property type="term" value="P:regulation of endocytosis"/>
    <property type="evidence" value="ECO:0007669"/>
    <property type="project" value="TreeGrafter"/>
</dbReference>
<dbReference type="InterPro" id="IPR001164">
    <property type="entry name" value="ArfGAP_dom"/>
</dbReference>
<keyword evidence="2" id="KW-0479">Metal-binding</keyword>
<dbReference type="InterPro" id="IPR038508">
    <property type="entry name" value="ArfGAP_dom_sf"/>
</dbReference>
<evidence type="ECO:0000256" key="2">
    <source>
        <dbReference type="ARBA" id="ARBA00022723"/>
    </source>
</evidence>
<dbReference type="Gene3D" id="1.10.220.150">
    <property type="entry name" value="Arf GTPase activating protein"/>
    <property type="match status" value="1"/>
</dbReference>
<dbReference type="GO" id="GO:0000139">
    <property type="term" value="C:Golgi membrane"/>
    <property type="evidence" value="ECO:0007669"/>
    <property type="project" value="TreeGrafter"/>
</dbReference>
<reference evidence="9" key="1">
    <citation type="submission" date="2016-02" db="EMBL/GenBank/DDBJ databases">
        <title>Comparative genomics of biotechnologically important yeasts.</title>
        <authorList>
            <consortium name="DOE Joint Genome Institute"/>
            <person name="Riley R."/>
            <person name="Haridas S."/>
            <person name="Wolfe K.H."/>
            <person name="Lopes M.R."/>
            <person name="Hittinger C.T."/>
            <person name="Goker M."/>
            <person name="Salamov A."/>
            <person name="Wisecaver J."/>
            <person name="Long T.M."/>
            <person name="Aerts A.L."/>
            <person name="Barry K."/>
            <person name="Choi C."/>
            <person name="Clum A."/>
            <person name="Coughlan A.Y."/>
            <person name="Deshpande S."/>
            <person name="Douglass A.P."/>
            <person name="Hanson S.J."/>
            <person name="Klenk H.-P."/>
            <person name="Labutti K."/>
            <person name="Lapidus A."/>
            <person name="Lindquist E."/>
            <person name="Lipzen A."/>
            <person name="Meier-Kolthoff J.P."/>
            <person name="Ohm R.A."/>
            <person name="Otillar R.P."/>
            <person name="Pangilinan J."/>
            <person name="Peng Y."/>
            <person name="Rokas A."/>
            <person name="Rosa C.A."/>
            <person name="Scheuner C."/>
            <person name="Sibirny A.A."/>
            <person name="Slot J.C."/>
            <person name="Stielow J.B."/>
            <person name="Sun H."/>
            <person name="Kurtzman C.P."/>
            <person name="Blackwell M."/>
            <person name="Jeffries T.W."/>
            <person name="Grigoriev I.V."/>
        </authorList>
    </citation>
    <scope>NUCLEOTIDE SEQUENCE [LARGE SCALE GENOMIC DNA]</scope>
    <source>
        <strain evidence="9">NRRL Y-17796</strain>
    </source>
</reference>
<proteinExistence type="predicted"/>
<dbReference type="CDD" id="cd08830">
    <property type="entry name" value="ArfGap_ArfGap1"/>
    <property type="match status" value="1"/>
</dbReference>
<evidence type="ECO:0000256" key="1">
    <source>
        <dbReference type="ARBA" id="ARBA00022468"/>
    </source>
</evidence>
<dbReference type="PANTHER" id="PTHR46395">
    <property type="entry name" value="ADP-RIBOSYLATION FACTOR GTPASE-ACTIVATING PROTEIN 1"/>
    <property type="match status" value="1"/>
</dbReference>
<dbReference type="PROSITE" id="PS50115">
    <property type="entry name" value="ARFGAP"/>
    <property type="match status" value="1"/>
</dbReference>
<feature type="region of interest" description="Disordered" evidence="6">
    <location>
        <begin position="291"/>
        <end position="334"/>
    </location>
</feature>
<dbReference type="PRINTS" id="PR00405">
    <property type="entry name" value="REVINTRACTNG"/>
</dbReference>
<feature type="region of interest" description="Disordered" evidence="6">
    <location>
        <begin position="129"/>
        <end position="203"/>
    </location>
</feature>
<evidence type="ECO:0000313" key="9">
    <source>
        <dbReference type="Proteomes" id="UP000095023"/>
    </source>
</evidence>
<dbReference type="EMBL" id="KV453841">
    <property type="protein sequence ID" value="ODV92265.1"/>
    <property type="molecule type" value="Genomic_DNA"/>
</dbReference>
<dbReference type="GO" id="GO:0008270">
    <property type="term" value="F:zinc ion binding"/>
    <property type="evidence" value="ECO:0007669"/>
    <property type="project" value="UniProtKB-KW"/>
</dbReference>
<feature type="domain" description="Arf-GAP" evidence="7">
    <location>
        <begin position="11"/>
        <end position="132"/>
    </location>
</feature>
<dbReference type="OrthoDB" id="983479at2759"/>
<dbReference type="Pfam" id="PF01412">
    <property type="entry name" value="ArfGap"/>
    <property type="match status" value="1"/>
</dbReference>
<evidence type="ECO:0000256" key="6">
    <source>
        <dbReference type="SAM" id="MobiDB-lite"/>
    </source>
</evidence>
<evidence type="ECO:0000313" key="8">
    <source>
        <dbReference type="EMBL" id="ODV92265.1"/>
    </source>
</evidence>
<organism evidence="8 9">
    <name type="scientific">Tortispora caseinolytica NRRL Y-17796</name>
    <dbReference type="NCBI Taxonomy" id="767744"/>
    <lineage>
        <taxon>Eukaryota</taxon>
        <taxon>Fungi</taxon>
        <taxon>Dikarya</taxon>
        <taxon>Ascomycota</taxon>
        <taxon>Saccharomycotina</taxon>
        <taxon>Trigonopsidomycetes</taxon>
        <taxon>Trigonopsidales</taxon>
        <taxon>Trigonopsidaceae</taxon>
        <taxon>Tortispora</taxon>
    </lineage>
</organism>
<accession>A0A1E4TKI3</accession>
<protein>
    <recommendedName>
        <fullName evidence="7">Arf-GAP domain-containing protein</fullName>
    </recommendedName>
</protein>
<keyword evidence="4" id="KW-0862">Zinc</keyword>
<name>A0A1E4TKI3_9ASCO</name>
<sequence length="334" mass="36051">MPDWSVSADSKRVLLELQKEAPNKRCFDCNAPNPQWASPKLGIFICLECAGLHRGLGVHISFVRSITMDQFKENELKKMEVGGNARAKEYFEQNGYSPSMSFKEKYYSEFAESYRDILASEVDGVPYERKSRSATATPALGSHPITGASSAATVDQRARNEQYFAQKGLENSSRPDSLPPSQGGKYAGFGNSGPQPAADNDPFAGLTRGFGLLTSKLTQTVEQAKKQYIEPGVKNLASSDLGQNARQAMMQFGQKMQDTGKYGLETFQEFTSDHRASSSGSGNNNKFAGLFDGLGKDSGQNTATDVEPAFGLSKPGQGTSLDGIQGGYSKGKGL</sequence>
<dbReference type="FunFam" id="1.10.220.150:FF:000014">
    <property type="entry name" value="ADP-ribosylation factor GTPase-activating protein"/>
    <property type="match status" value="1"/>
</dbReference>
<dbReference type="InterPro" id="IPR037278">
    <property type="entry name" value="ARFGAP/RecO"/>
</dbReference>